<protein>
    <submittedName>
        <fullName evidence="1">DUF4221 family protein</fullName>
    </submittedName>
</protein>
<sequence length="108" mass="12275">MSFFSNTLFCIFVSCYILCCSSDNRDELKVKLVQYKNINIQLDTSTAPYTTCAQLLPNPGQKSEKLYTLNENTNSIQVYDLLTNNKVEDIQLSIDGPYGIGEICSFFY</sequence>
<proteinExistence type="predicted"/>
<name>A0A927AUM8_9BACT</name>
<dbReference type="AlphaFoldDB" id="A0A927AUM8"/>
<reference evidence="1" key="1">
    <citation type="submission" date="2020-09" db="EMBL/GenBank/DDBJ databases">
        <authorList>
            <person name="Kim M.K."/>
        </authorList>
    </citation>
    <scope>NUCLEOTIDE SEQUENCE</scope>
    <source>
        <strain evidence="1">BT702</strain>
    </source>
</reference>
<evidence type="ECO:0000313" key="1">
    <source>
        <dbReference type="EMBL" id="MBD2704727.1"/>
    </source>
</evidence>
<dbReference type="Pfam" id="PF13970">
    <property type="entry name" value="DUF4221"/>
    <property type="match status" value="1"/>
</dbReference>
<accession>A0A927AUM8</accession>
<dbReference type="EMBL" id="JACWZY010000036">
    <property type="protein sequence ID" value="MBD2704727.1"/>
    <property type="molecule type" value="Genomic_DNA"/>
</dbReference>
<comment type="caution">
    <text evidence="1">The sequence shown here is derived from an EMBL/GenBank/DDBJ whole genome shotgun (WGS) entry which is preliminary data.</text>
</comment>
<evidence type="ECO:0000313" key="2">
    <source>
        <dbReference type="Proteomes" id="UP000598820"/>
    </source>
</evidence>
<dbReference type="RefSeq" id="WP_190891552.1">
    <property type="nucleotide sequence ID" value="NZ_JACWZY010000036.1"/>
</dbReference>
<organism evidence="1 2">
    <name type="scientific">Spirosoma profusum</name>
    <dbReference type="NCBI Taxonomy" id="2771354"/>
    <lineage>
        <taxon>Bacteria</taxon>
        <taxon>Pseudomonadati</taxon>
        <taxon>Bacteroidota</taxon>
        <taxon>Cytophagia</taxon>
        <taxon>Cytophagales</taxon>
        <taxon>Cytophagaceae</taxon>
        <taxon>Spirosoma</taxon>
    </lineage>
</organism>
<keyword evidence="2" id="KW-1185">Reference proteome</keyword>
<gene>
    <name evidence="1" type="ORF">IC229_29095</name>
</gene>
<dbReference type="Proteomes" id="UP000598820">
    <property type="component" value="Unassembled WGS sequence"/>
</dbReference>
<dbReference type="InterPro" id="IPR025316">
    <property type="entry name" value="DUF4221"/>
</dbReference>